<dbReference type="CTD" id="9941730"/>
<dbReference type="AlphaFoldDB" id="A0A1S0U240"/>
<accession>A0A1S0U240</accession>
<dbReference type="KEGG" id="loa:LOAG_04319"/>
<proteinExistence type="predicted"/>
<evidence type="ECO:0000313" key="1">
    <source>
        <dbReference type="EMBL" id="EFO24157.1"/>
    </source>
</evidence>
<sequence>ELGSVIPAPSVILARLPDQKARAIRQIAQSLNRAARASIQNDILSDTQFDNGLTAEKRQYDSSIVRATRPFGILIVYYSFHSYYCTVSCKTNEGYY</sequence>
<gene>
    <name evidence="1" type="ORF">LOAG_04319</name>
</gene>
<feature type="non-terminal residue" evidence="1">
    <location>
        <position position="1"/>
    </location>
</feature>
<organism evidence="1">
    <name type="scientific">Loa loa</name>
    <name type="common">Eye worm</name>
    <name type="synonym">Filaria loa</name>
    <dbReference type="NCBI Taxonomy" id="7209"/>
    <lineage>
        <taxon>Eukaryota</taxon>
        <taxon>Metazoa</taxon>
        <taxon>Ecdysozoa</taxon>
        <taxon>Nematoda</taxon>
        <taxon>Chromadorea</taxon>
        <taxon>Rhabditida</taxon>
        <taxon>Spirurina</taxon>
        <taxon>Spiruromorpha</taxon>
        <taxon>Filarioidea</taxon>
        <taxon>Onchocercidae</taxon>
        <taxon>Loa</taxon>
    </lineage>
</organism>
<dbReference type="EMBL" id="JH712122">
    <property type="protein sequence ID" value="EFO24157.1"/>
    <property type="molecule type" value="Genomic_DNA"/>
</dbReference>
<dbReference type="InParanoid" id="A0A1S0U240"/>
<reference evidence="1" key="1">
    <citation type="submission" date="2012-04" db="EMBL/GenBank/DDBJ databases">
        <title>The Genome Sequence of Loa loa.</title>
        <authorList>
            <consortium name="The Broad Institute Genome Sequencing Platform"/>
            <consortium name="Broad Institute Genome Sequencing Center for Infectious Disease"/>
            <person name="Nutman T.B."/>
            <person name="Fink D.L."/>
            <person name="Russ C."/>
            <person name="Young S."/>
            <person name="Zeng Q."/>
            <person name="Gargeya S."/>
            <person name="Alvarado L."/>
            <person name="Berlin A."/>
            <person name="Chapman S.B."/>
            <person name="Chen Z."/>
            <person name="Freedman E."/>
            <person name="Gellesch M."/>
            <person name="Goldberg J."/>
            <person name="Griggs A."/>
            <person name="Gujja S."/>
            <person name="Heilman E.R."/>
            <person name="Heiman D."/>
            <person name="Howarth C."/>
            <person name="Mehta T."/>
            <person name="Neiman D."/>
            <person name="Pearson M."/>
            <person name="Roberts A."/>
            <person name="Saif S."/>
            <person name="Shea T."/>
            <person name="Shenoy N."/>
            <person name="Sisk P."/>
            <person name="Stolte C."/>
            <person name="Sykes S."/>
            <person name="White J."/>
            <person name="Yandava C."/>
            <person name="Haas B."/>
            <person name="Henn M.R."/>
            <person name="Nusbaum C."/>
            <person name="Birren B."/>
        </authorList>
    </citation>
    <scope>NUCLEOTIDE SEQUENCE [LARGE SCALE GENOMIC DNA]</scope>
</reference>
<dbReference type="RefSeq" id="XP_003139907.1">
    <property type="nucleotide sequence ID" value="XM_003139859.1"/>
</dbReference>
<name>A0A1S0U240_LOALO</name>
<dbReference type="GeneID" id="9941730"/>
<protein>
    <submittedName>
        <fullName evidence="1">Uncharacterized protein</fullName>
    </submittedName>
</protein>